<evidence type="ECO:0000256" key="3">
    <source>
        <dbReference type="ARBA" id="ARBA00023237"/>
    </source>
</evidence>
<dbReference type="SUPFAM" id="SSF56935">
    <property type="entry name" value="Porins"/>
    <property type="match status" value="1"/>
</dbReference>
<protein>
    <submittedName>
        <fullName evidence="5">Outer membrane beta-barrel protein</fullName>
    </submittedName>
</protein>
<evidence type="ECO:0000313" key="6">
    <source>
        <dbReference type="Proteomes" id="UP001596513"/>
    </source>
</evidence>
<dbReference type="Gene3D" id="2.40.170.20">
    <property type="entry name" value="TonB-dependent receptor, beta-barrel domain"/>
    <property type="match status" value="1"/>
</dbReference>
<proteinExistence type="predicted"/>
<name>A0ABW2U336_9BACT</name>
<dbReference type="RefSeq" id="WP_380200669.1">
    <property type="nucleotide sequence ID" value="NZ_JBHTEK010000001.1"/>
</dbReference>
<evidence type="ECO:0000313" key="5">
    <source>
        <dbReference type="EMBL" id="MFC7666723.1"/>
    </source>
</evidence>
<dbReference type="InterPro" id="IPR041700">
    <property type="entry name" value="OMP_b-brl_3"/>
</dbReference>
<evidence type="ECO:0000259" key="4">
    <source>
        <dbReference type="Pfam" id="PF14905"/>
    </source>
</evidence>
<evidence type="ECO:0000256" key="2">
    <source>
        <dbReference type="ARBA" id="ARBA00023136"/>
    </source>
</evidence>
<organism evidence="5 6">
    <name type="scientific">Hymenobacter humi</name>
    <dbReference type="NCBI Taxonomy" id="1411620"/>
    <lineage>
        <taxon>Bacteria</taxon>
        <taxon>Pseudomonadati</taxon>
        <taxon>Bacteroidota</taxon>
        <taxon>Cytophagia</taxon>
        <taxon>Cytophagales</taxon>
        <taxon>Hymenobacteraceae</taxon>
        <taxon>Hymenobacter</taxon>
    </lineage>
</organism>
<sequence length="174" mass="19922">MGLNYQHNFKNNDARLLTLAYKASTNTSLNSSDFSVLPLLNYQGRVSNTRNDDRTREQTLQLDYVQPIGKQTLEMGLKASFERNGSNYFYQTRDSLTDVFVLDPRLSNNFSYEQAIQAAYSSLIIKKNKWRLQAGGRLEITRLDADFRTSGTLARQHYTNLVPSLNISRQAQRG</sequence>
<dbReference type="EMBL" id="JBHTEK010000001">
    <property type="protein sequence ID" value="MFC7666723.1"/>
    <property type="molecule type" value="Genomic_DNA"/>
</dbReference>
<comment type="caution">
    <text evidence="5">The sequence shown here is derived from an EMBL/GenBank/DDBJ whole genome shotgun (WGS) entry which is preliminary data.</text>
</comment>
<keyword evidence="6" id="KW-1185">Reference proteome</keyword>
<accession>A0ABW2U336</accession>
<gene>
    <name evidence="5" type="ORF">ACFQT0_04285</name>
</gene>
<keyword evidence="2" id="KW-0472">Membrane</keyword>
<comment type="subcellular location">
    <subcellularLocation>
        <location evidence="1">Cell outer membrane</location>
    </subcellularLocation>
</comment>
<evidence type="ECO:0000256" key="1">
    <source>
        <dbReference type="ARBA" id="ARBA00004442"/>
    </source>
</evidence>
<keyword evidence="3" id="KW-0998">Cell outer membrane</keyword>
<dbReference type="InterPro" id="IPR036942">
    <property type="entry name" value="Beta-barrel_TonB_sf"/>
</dbReference>
<reference evidence="6" key="1">
    <citation type="journal article" date="2019" name="Int. J. Syst. Evol. Microbiol.">
        <title>The Global Catalogue of Microorganisms (GCM) 10K type strain sequencing project: providing services to taxonomists for standard genome sequencing and annotation.</title>
        <authorList>
            <consortium name="The Broad Institute Genomics Platform"/>
            <consortium name="The Broad Institute Genome Sequencing Center for Infectious Disease"/>
            <person name="Wu L."/>
            <person name="Ma J."/>
        </authorList>
    </citation>
    <scope>NUCLEOTIDE SEQUENCE [LARGE SCALE GENOMIC DNA]</scope>
    <source>
        <strain evidence="6">JCM 19635</strain>
    </source>
</reference>
<dbReference type="Proteomes" id="UP001596513">
    <property type="component" value="Unassembled WGS sequence"/>
</dbReference>
<dbReference type="Pfam" id="PF14905">
    <property type="entry name" value="OMP_b-brl_3"/>
    <property type="match status" value="1"/>
</dbReference>
<feature type="domain" description="Outer membrane protein beta-barrel" evidence="4">
    <location>
        <begin position="7"/>
        <end position="171"/>
    </location>
</feature>